<accession>A0A0D4BTC2</accession>
<feature type="compositionally biased region" description="Low complexity" evidence="1">
    <location>
        <begin position="221"/>
        <end position="245"/>
    </location>
</feature>
<sequence length="1012" mass="109837">MERKKAFDAYLLRSGKVRLKQSELTPLGLGLGRGSPFAPKFGTARGGPNLSVTVSTNPDEVEDDKVLVPRRVDFDDPTELDTTHDDTIPMIVEISDQPSPPVEMDTDALNIASTSGTAAPPTLAEVVGGGVVVEGQGVMTEGDLVVPVGDPEGSAIVIPEDPNVEAIIPVEQITTKRLGGGVHELAIMKAALQRMAADPASWESDASFLYHLQAAREAANGLGSSSSGSGQSSSGPGSNPSIPSRPSTPEPVPDLPPVVGGAPVVAQEPVRPIPLSRISRPVVPVNRARPAAPMPAPAPSADGLIEYWRGGGKLGDSSVTPTEVEPIRAVGISDYAQDIITRSYNAILGRMDRTVIQVRSVQLRGIVSLPYRQGSAPMAQAEVTYERTYPRGQAPRMTELKWDPAVKNGYIDPAQVREYVPDNRIDGRRVSSVVRGEANMSNLFAQAVVPLLHEGHESYDLMGMFTILFILLDYSIWIDRCGLNRALGPIREASITTCNILEEGAAPVQAQIVSALEAIHNGRICLHRVGLTTADVSVLYAVGSGTQAITCEAGRRPFIHQRITSEVVNWMVWFSGAFALPAAEVVTTAQLMSTAVKLAELLDARADFVEGYIRAQTILNCKVFANPDGTWCLMMAGLDVERVYLPQPRGRHFIWNILTDRYVMLYPKEVMEKEFDILINRTSEELILIGALVSSIFSLAVSSSLNQVNIAGRELNAWAAHNPVLVRNFLEQLLGRHPVQGTVGLFSIACNVVTQFTGMKIAWTCFYTSRWSGGFTHRAQVTAEQLWQSEWGHHVPYLLRPEVLEWIVVKWLSVWGLSGPGLSYDISNEVYVAGPVAGQGLFVWRGDSKYLEAALSQVPFIYNPYGIFLLNAIKQEWRSNAEWIISYRTIRRSVGTSVLVDPDYVVEDAWQPSYDGATFTLVPGTLPTFDWTKNAILGPNVMTADIDGGMWEALGHHRRAEPSCAGYVGRSVVEQTPFNVQGLLFQNYFFGGGGSAAVAAAAAPPAPENVEN</sequence>
<protein>
    <submittedName>
        <fullName evidence="2">Proline-alanine-rich protein</fullName>
    </submittedName>
</protein>
<evidence type="ECO:0000256" key="1">
    <source>
        <dbReference type="SAM" id="MobiDB-lite"/>
    </source>
</evidence>
<feature type="region of interest" description="Disordered" evidence="1">
    <location>
        <begin position="220"/>
        <end position="260"/>
    </location>
</feature>
<dbReference type="EMBL" id="KP642123">
    <property type="protein sequence ID" value="AJT39584.1"/>
    <property type="molecule type" value="Genomic_RNA"/>
</dbReference>
<organism evidence="2">
    <name type="scientific">dsRNA virus environmental sample</name>
    <dbReference type="NCBI Taxonomy" id="1075826"/>
    <lineage>
        <taxon>Viruses</taxon>
        <taxon>Riboviria</taxon>
        <taxon>dsRNA viruses</taxon>
        <taxon>environmental samples</taxon>
    </lineage>
</organism>
<feature type="compositionally biased region" description="Pro residues" evidence="1">
    <location>
        <begin position="246"/>
        <end position="256"/>
    </location>
</feature>
<proteinExistence type="predicted"/>
<name>A0A0D4BTC2_9VIRU</name>
<reference evidence="2" key="1">
    <citation type="journal article" date="2015" name="Front. Microbiol.">
        <title>RNA shotgun metagenomic sequencing of northern California (USA) mosquitoes uncovers viruses, bacteria, and fungi.</title>
        <authorList>
            <person name="Chandler J.A."/>
            <person name="Liu R.M."/>
            <person name="Bennett S.N."/>
        </authorList>
    </citation>
    <scope>NUCLEOTIDE SEQUENCE</scope>
</reference>
<evidence type="ECO:0000313" key="2">
    <source>
        <dbReference type="EMBL" id="AJT39584.1"/>
    </source>
</evidence>